<dbReference type="PANTHER" id="PTHR36766">
    <property type="entry name" value="PLANT BROAD-SPECTRUM MILDEW RESISTANCE PROTEIN RPW8"/>
    <property type="match status" value="1"/>
</dbReference>
<dbReference type="InterPro" id="IPR032675">
    <property type="entry name" value="LRR_dom_sf"/>
</dbReference>
<evidence type="ECO:0000256" key="1">
    <source>
        <dbReference type="ARBA" id="ARBA00022737"/>
    </source>
</evidence>
<feature type="domain" description="Disease resistance R13L4/SHOC-2-like LRR" evidence="2">
    <location>
        <begin position="496"/>
        <end position="580"/>
    </location>
</feature>
<gene>
    <name evidence="3" type="ORF">GSMUA_300340.1</name>
</gene>
<protein>
    <submittedName>
        <fullName evidence="3">(wild Malaysian banana) hypothetical protein</fullName>
    </submittedName>
</protein>
<name>A0A8D7FNH0_MUSAM</name>
<dbReference type="InterPro" id="IPR027417">
    <property type="entry name" value="P-loop_NTPase"/>
</dbReference>
<evidence type="ECO:0000259" key="2">
    <source>
        <dbReference type="Pfam" id="PF23598"/>
    </source>
</evidence>
<dbReference type="SUPFAM" id="SSF52047">
    <property type="entry name" value="RNI-like"/>
    <property type="match status" value="1"/>
</dbReference>
<proteinExistence type="predicted"/>
<dbReference type="Gene3D" id="3.40.50.300">
    <property type="entry name" value="P-loop containing nucleotide triphosphate hydrolases"/>
    <property type="match status" value="1"/>
</dbReference>
<dbReference type="PANTHER" id="PTHR36766:SF30">
    <property type="entry name" value="TIR-NBS TYPE DISEASE RESISTANCE PROTEIN-RELATED"/>
    <property type="match status" value="1"/>
</dbReference>
<dbReference type="AlphaFoldDB" id="A0A8D7FNH0"/>
<dbReference type="SUPFAM" id="SSF52540">
    <property type="entry name" value="P-loop containing nucleoside triphosphate hydrolases"/>
    <property type="match status" value="1"/>
</dbReference>
<keyword evidence="1" id="KW-0677">Repeat</keyword>
<sequence>MPNHMEMIRDRLWAINGTILDAQLRALKEPELEEWVTDVGAAIVDVDDLLGRILDWHPRGGAVAASNRLSHSICSIRVASRRAILSELKEMVRRLNCLVRRGSVLGLSKEIMESVDPRQEEEYSTVLREEVVGRNEDVEKIIDILQQQQSGDCVEWLLIEGGDGRTTLGRLIYHHSWVHDHFQHRIWVDVPSIASLDPMWIMREFTRSITGEPCEDIWLFYDGVHESKYFLVLDDLNVEEEDKDKWLQLENFLLLVGAPGSTAVVIPDLHFSDHKLGSSIRPYPLEYLSEDAWVELCMRQALIRPDQQEEANAIRQFCRTDYDSIYGTPTGAKMYGSVFRYTEMNRWQQQISASDTNFIRIYYMPRKWTRLMLYHWLIVQDDMANYKDFFHVLAAEGLLLFSSDDVEVMIREYVRTLDLDFSFAATEHCYFLTEVDSNSTIPQQCLYLRMLVDSNTITFPTILSDGVNNLRGLVLQQKEMDLQHKYHILRIPKGIFTSLIHLRILHLRAIKVQQLPDTMDKLLILRYLNLAQSEIQALPKSLCKLRNLQILNLAHCEKLQNLPRQIHNLENLHVLKLAYCTKLQMLPISVTGLVNLQELDLEGCQWLVELPEGLSNMRKLTNLNVYRCPLNQMLHKISQISNLLKLSGYIIIGDIGNAFSELQSLINLKELWLQNLEQVSNSEDTSTPLKLYDILPQLIYLKLHWKWNNMVDMRTS</sequence>
<organism evidence="3">
    <name type="scientific">Musa acuminata subsp. malaccensis</name>
    <name type="common">Wild banana</name>
    <name type="synonym">Musa malaccensis</name>
    <dbReference type="NCBI Taxonomy" id="214687"/>
    <lineage>
        <taxon>Eukaryota</taxon>
        <taxon>Viridiplantae</taxon>
        <taxon>Streptophyta</taxon>
        <taxon>Embryophyta</taxon>
        <taxon>Tracheophyta</taxon>
        <taxon>Spermatophyta</taxon>
        <taxon>Magnoliopsida</taxon>
        <taxon>Liliopsida</taxon>
        <taxon>Zingiberales</taxon>
        <taxon>Musaceae</taxon>
        <taxon>Musa</taxon>
    </lineage>
</organism>
<dbReference type="PRINTS" id="PR00364">
    <property type="entry name" value="DISEASERSIST"/>
</dbReference>
<dbReference type="Gene3D" id="3.80.10.10">
    <property type="entry name" value="Ribonuclease Inhibitor"/>
    <property type="match status" value="1"/>
</dbReference>
<evidence type="ECO:0000313" key="3">
    <source>
        <dbReference type="EMBL" id="CAG1859739.1"/>
    </source>
</evidence>
<dbReference type="EMBL" id="HG996466">
    <property type="protein sequence ID" value="CAG1859739.1"/>
    <property type="molecule type" value="Genomic_DNA"/>
</dbReference>
<dbReference type="InterPro" id="IPR055414">
    <property type="entry name" value="LRR_R13L4/SHOC2-like"/>
</dbReference>
<accession>A0A8D7FNH0</accession>
<dbReference type="Pfam" id="PF23598">
    <property type="entry name" value="LRR_14"/>
    <property type="match status" value="1"/>
</dbReference>
<reference evidence="3" key="1">
    <citation type="submission" date="2021-03" db="EMBL/GenBank/DDBJ databases">
        <authorList>
            <consortium name="Genoscope - CEA"/>
            <person name="William W."/>
        </authorList>
    </citation>
    <scope>NUCLEOTIDE SEQUENCE</scope>
    <source>
        <strain evidence="3">Doubled-haploid Pahang</strain>
    </source>
</reference>